<protein>
    <submittedName>
        <fullName evidence="1">Uncharacterized protein</fullName>
    </submittedName>
</protein>
<gene>
    <name evidence="1" type="ORF">E1A91_A11G235700v1</name>
</gene>
<organism evidence="1 2">
    <name type="scientific">Gossypium mustelinum</name>
    <name type="common">Cotton</name>
    <name type="synonym">Gossypium caicoense</name>
    <dbReference type="NCBI Taxonomy" id="34275"/>
    <lineage>
        <taxon>Eukaryota</taxon>
        <taxon>Viridiplantae</taxon>
        <taxon>Streptophyta</taxon>
        <taxon>Embryophyta</taxon>
        <taxon>Tracheophyta</taxon>
        <taxon>Spermatophyta</taxon>
        <taxon>Magnoliopsida</taxon>
        <taxon>eudicotyledons</taxon>
        <taxon>Gunneridae</taxon>
        <taxon>Pentapetalae</taxon>
        <taxon>rosids</taxon>
        <taxon>malvids</taxon>
        <taxon>Malvales</taxon>
        <taxon>Malvaceae</taxon>
        <taxon>Malvoideae</taxon>
        <taxon>Gossypium</taxon>
    </lineage>
</organism>
<name>A0A5D2XAS8_GOSMU</name>
<keyword evidence="2" id="KW-1185">Reference proteome</keyword>
<proteinExistence type="predicted"/>
<dbReference type="EMBL" id="CM017646">
    <property type="protein sequence ID" value="TYJ10840.1"/>
    <property type="molecule type" value="Genomic_DNA"/>
</dbReference>
<reference evidence="1 2" key="1">
    <citation type="submission" date="2019-07" db="EMBL/GenBank/DDBJ databases">
        <title>WGS assembly of Gossypium mustelinum.</title>
        <authorList>
            <person name="Chen Z.J."/>
            <person name="Sreedasyam A."/>
            <person name="Ando A."/>
            <person name="Song Q."/>
            <person name="De L."/>
            <person name="Hulse-Kemp A."/>
            <person name="Ding M."/>
            <person name="Ye W."/>
            <person name="Kirkbride R."/>
            <person name="Jenkins J."/>
            <person name="Plott C."/>
            <person name="Lovell J."/>
            <person name="Lin Y.-M."/>
            <person name="Vaughn R."/>
            <person name="Liu B."/>
            <person name="Li W."/>
            <person name="Simpson S."/>
            <person name="Scheffler B."/>
            <person name="Saski C."/>
            <person name="Grover C."/>
            <person name="Hu G."/>
            <person name="Conover J."/>
            <person name="Carlson J."/>
            <person name="Shu S."/>
            <person name="Boston L."/>
            <person name="Williams M."/>
            <person name="Peterson D."/>
            <person name="Mcgee K."/>
            <person name="Jones D."/>
            <person name="Wendel J."/>
            <person name="Stelly D."/>
            <person name="Grimwood J."/>
            <person name="Schmutz J."/>
        </authorList>
    </citation>
    <scope>NUCLEOTIDE SEQUENCE [LARGE SCALE GENOMIC DNA]</scope>
    <source>
        <strain evidence="1">1408120.09</strain>
    </source>
</reference>
<dbReference type="Proteomes" id="UP000323597">
    <property type="component" value="Chromosome A11"/>
</dbReference>
<sequence>MREENEEKESIQANVRSDFILTNHNSVLSSCVSLPQVFKNLLTNFSLHTPLSKDNSICVREVSGKLKFLHKNKKVTTRRHTF</sequence>
<evidence type="ECO:0000313" key="2">
    <source>
        <dbReference type="Proteomes" id="UP000323597"/>
    </source>
</evidence>
<dbReference type="AlphaFoldDB" id="A0A5D2XAS8"/>
<accession>A0A5D2XAS8</accession>
<evidence type="ECO:0000313" key="1">
    <source>
        <dbReference type="EMBL" id="TYJ10840.1"/>
    </source>
</evidence>
<dbReference type="PROSITE" id="PS51257">
    <property type="entry name" value="PROKAR_LIPOPROTEIN"/>
    <property type="match status" value="1"/>
</dbReference>